<proteinExistence type="predicted"/>
<dbReference type="Pfam" id="PF00098">
    <property type="entry name" value="zf-CCHC"/>
    <property type="match status" value="1"/>
</dbReference>
<dbReference type="STRING" id="64791.A0A151WMU2"/>
<dbReference type="AlphaFoldDB" id="A0A151WMU2"/>
<organism evidence="3 4">
    <name type="scientific">Mycetomoellerius zeteki</name>
    <dbReference type="NCBI Taxonomy" id="64791"/>
    <lineage>
        <taxon>Eukaryota</taxon>
        <taxon>Metazoa</taxon>
        <taxon>Ecdysozoa</taxon>
        <taxon>Arthropoda</taxon>
        <taxon>Hexapoda</taxon>
        <taxon>Insecta</taxon>
        <taxon>Pterygota</taxon>
        <taxon>Neoptera</taxon>
        <taxon>Endopterygota</taxon>
        <taxon>Hymenoptera</taxon>
        <taxon>Apocrita</taxon>
        <taxon>Aculeata</taxon>
        <taxon>Formicoidea</taxon>
        <taxon>Formicidae</taxon>
        <taxon>Myrmicinae</taxon>
        <taxon>Mycetomoellerius</taxon>
    </lineage>
</organism>
<accession>A0A151WMU2</accession>
<keyword evidence="1" id="KW-0863">Zinc-finger</keyword>
<dbReference type="SUPFAM" id="SSF57756">
    <property type="entry name" value="Retrovirus zinc finger-like domains"/>
    <property type="match status" value="1"/>
</dbReference>
<reference evidence="3 4" key="1">
    <citation type="submission" date="2015-09" db="EMBL/GenBank/DDBJ databases">
        <title>Trachymyrmex zeteki WGS genome.</title>
        <authorList>
            <person name="Nygaard S."/>
            <person name="Hu H."/>
            <person name="Boomsma J."/>
            <person name="Zhang G."/>
        </authorList>
    </citation>
    <scope>NUCLEOTIDE SEQUENCE [LARGE SCALE GENOMIC DNA]</scope>
    <source>
        <strain evidence="3">Tzet28-1</strain>
        <tissue evidence="3">Whole body</tissue>
    </source>
</reference>
<feature type="domain" description="CCHC-type" evidence="2">
    <location>
        <begin position="183"/>
        <end position="197"/>
    </location>
</feature>
<evidence type="ECO:0000256" key="1">
    <source>
        <dbReference type="PROSITE-ProRule" id="PRU00047"/>
    </source>
</evidence>
<dbReference type="SMART" id="SM00343">
    <property type="entry name" value="ZnF_C2HC"/>
    <property type="match status" value="2"/>
</dbReference>
<evidence type="ECO:0000259" key="2">
    <source>
        <dbReference type="PROSITE" id="PS50158"/>
    </source>
</evidence>
<name>A0A151WMU2_9HYME</name>
<dbReference type="InterPro" id="IPR036875">
    <property type="entry name" value="Znf_CCHC_sf"/>
</dbReference>
<dbReference type="GO" id="GO:0003676">
    <property type="term" value="F:nucleic acid binding"/>
    <property type="evidence" value="ECO:0007669"/>
    <property type="project" value="InterPro"/>
</dbReference>
<dbReference type="Gene3D" id="4.10.60.10">
    <property type="entry name" value="Zinc finger, CCHC-type"/>
    <property type="match status" value="1"/>
</dbReference>
<keyword evidence="1" id="KW-0479">Metal-binding</keyword>
<gene>
    <name evidence="3" type="ORF">ALC60_11718</name>
</gene>
<protein>
    <recommendedName>
        <fullName evidence="2">CCHC-type domain-containing protein</fullName>
    </recommendedName>
</protein>
<dbReference type="GO" id="GO:0008270">
    <property type="term" value="F:zinc ion binding"/>
    <property type="evidence" value="ECO:0007669"/>
    <property type="project" value="UniProtKB-KW"/>
</dbReference>
<dbReference type="Proteomes" id="UP000075809">
    <property type="component" value="Unassembled WGS sequence"/>
</dbReference>
<sequence length="258" mass="29414">MNDTRNQERVRRVNLRNTSAVTMFCGVSIGYAEALRIAKHHINIQNLDVINNMNIRRAVTGGLIFEIQGKDQIHKADRLAEELKNVFKDKEVYINRPIQKTEFIISGLDDSITEQEVQDALVRICGQELGAGKVGRIRKARDGMGQIWIQCPSTMAARICAENKIRIGWSWAKIEILKKRPLKCYKCLATGHVRQNCYSEIDRKGTCFNCGETGHHIGECRNRSYCPQCYEKGLSYMHRTGSYACDIASVNQTYPRNK</sequence>
<keyword evidence="4" id="KW-1185">Reference proteome</keyword>
<dbReference type="InterPro" id="IPR001878">
    <property type="entry name" value="Znf_CCHC"/>
</dbReference>
<dbReference type="EMBL" id="KQ982928">
    <property type="protein sequence ID" value="KYQ49222.1"/>
    <property type="molecule type" value="Genomic_DNA"/>
</dbReference>
<feature type="domain" description="CCHC-type" evidence="2">
    <location>
        <begin position="207"/>
        <end position="222"/>
    </location>
</feature>
<dbReference type="PROSITE" id="PS50158">
    <property type="entry name" value="ZF_CCHC"/>
    <property type="match status" value="2"/>
</dbReference>
<evidence type="ECO:0000313" key="4">
    <source>
        <dbReference type="Proteomes" id="UP000075809"/>
    </source>
</evidence>
<keyword evidence="1" id="KW-0862">Zinc</keyword>
<evidence type="ECO:0000313" key="3">
    <source>
        <dbReference type="EMBL" id="KYQ49222.1"/>
    </source>
</evidence>